<dbReference type="Proteomes" id="UP000193100">
    <property type="component" value="Chromosome"/>
</dbReference>
<accession>A0A1W6K950</accession>
<organism evidence="1 2">
    <name type="scientific">Marinobacter salarius</name>
    <dbReference type="NCBI Taxonomy" id="1420917"/>
    <lineage>
        <taxon>Bacteria</taxon>
        <taxon>Pseudomonadati</taxon>
        <taxon>Pseudomonadota</taxon>
        <taxon>Gammaproteobacteria</taxon>
        <taxon>Pseudomonadales</taxon>
        <taxon>Marinobacteraceae</taxon>
        <taxon>Marinobacter</taxon>
    </lineage>
</organism>
<dbReference type="AlphaFoldDB" id="A0A1W6K950"/>
<gene>
    <name evidence="1" type="ORF">MARSALSMR5_01866</name>
</gene>
<evidence type="ECO:0000313" key="2">
    <source>
        <dbReference type="Proteomes" id="UP000193100"/>
    </source>
</evidence>
<dbReference type="RefSeq" id="WP_085680287.1">
    <property type="nucleotide sequence ID" value="NZ_CP020931.1"/>
</dbReference>
<proteinExistence type="predicted"/>
<evidence type="ECO:0000313" key="1">
    <source>
        <dbReference type="EMBL" id="ARM83944.1"/>
    </source>
</evidence>
<reference evidence="1 2" key="1">
    <citation type="submission" date="2017-04" db="EMBL/GenBank/DDBJ databases">
        <title>Genome Sequence of Marinobacter salarius strain SMR5 Isolated from a culture of the Diatom Skeletonema marinoi.</title>
        <authorList>
            <person name="Topel M."/>
            <person name="Pinder M.I.M."/>
            <person name="Johansson O.N."/>
            <person name="Kourtchenko O."/>
            <person name="Godhe A."/>
            <person name="Clarke A.K."/>
        </authorList>
    </citation>
    <scope>NUCLEOTIDE SEQUENCE [LARGE SCALE GENOMIC DNA]</scope>
    <source>
        <strain evidence="1 2">SMR5</strain>
    </source>
</reference>
<dbReference type="GeneID" id="77255826"/>
<name>A0A1W6K950_9GAMM</name>
<sequence length="64" mass="7403">MRHELKRLTGGHTYESWIQPSCSCGWLGRKEYAHNDYQHSNVREQEAEHAMGVVLKETTGEDQS</sequence>
<protein>
    <submittedName>
        <fullName evidence="1">Uncharacterized protein</fullName>
    </submittedName>
</protein>
<dbReference type="EMBL" id="CP020931">
    <property type="protein sequence ID" value="ARM83944.1"/>
    <property type="molecule type" value="Genomic_DNA"/>
</dbReference>